<dbReference type="InterPro" id="IPR001509">
    <property type="entry name" value="Epimerase_deHydtase"/>
</dbReference>
<proteinExistence type="predicted"/>
<dbReference type="Pfam" id="PF01370">
    <property type="entry name" value="Epimerase"/>
    <property type="match status" value="1"/>
</dbReference>
<dbReference type="Proteomes" id="UP001482231">
    <property type="component" value="Unassembled WGS sequence"/>
</dbReference>
<dbReference type="Gene3D" id="3.40.50.720">
    <property type="entry name" value="NAD(P)-binding Rossmann-like Domain"/>
    <property type="match status" value="1"/>
</dbReference>
<dbReference type="SUPFAM" id="SSF51735">
    <property type="entry name" value="NAD(P)-binding Rossmann-fold domains"/>
    <property type="match status" value="1"/>
</dbReference>
<dbReference type="PANTHER" id="PTHR48079:SF6">
    <property type="entry name" value="NAD(P)-BINDING DOMAIN-CONTAINING PROTEIN-RELATED"/>
    <property type="match status" value="1"/>
</dbReference>
<dbReference type="EMBL" id="JBAJEX010000002">
    <property type="protein sequence ID" value="MEO1766425.1"/>
    <property type="molecule type" value="Genomic_DNA"/>
</dbReference>
<reference evidence="3 4" key="1">
    <citation type="submission" date="2024-02" db="EMBL/GenBank/DDBJ databases">
        <title>New thermophilic sulfur-oxidizing bacteria from a hot springs of the Uzon caldera (Kamchatka, Russia).</title>
        <authorList>
            <person name="Dukat A.M."/>
            <person name="Elcheninov A.G."/>
            <person name="Frolov E.N."/>
        </authorList>
    </citation>
    <scope>NUCLEOTIDE SEQUENCE [LARGE SCALE GENOMIC DNA]</scope>
    <source>
        <strain evidence="3 4">AK1</strain>
    </source>
</reference>
<comment type="caution">
    <text evidence="3">The sequence shown here is derived from an EMBL/GenBank/DDBJ whole genome shotgun (WGS) entry which is preliminary data.</text>
</comment>
<evidence type="ECO:0000313" key="4">
    <source>
        <dbReference type="Proteomes" id="UP001482231"/>
    </source>
</evidence>
<dbReference type="RefSeq" id="WP_347307475.1">
    <property type="nucleotide sequence ID" value="NZ_JBAJEX010000002.1"/>
</dbReference>
<protein>
    <submittedName>
        <fullName evidence="3">NAD-dependent epimerase/dehydratase family protein</fullName>
    </submittedName>
</protein>
<keyword evidence="4" id="KW-1185">Reference proteome</keyword>
<evidence type="ECO:0000256" key="1">
    <source>
        <dbReference type="SAM" id="MobiDB-lite"/>
    </source>
</evidence>
<feature type="domain" description="NAD-dependent epimerase/dehydratase" evidence="2">
    <location>
        <begin position="3"/>
        <end position="246"/>
    </location>
</feature>
<name>A0ABV0ECN1_9BURK</name>
<feature type="region of interest" description="Disordered" evidence="1">
    <location>
        <begin position="25"/>
        <end position="65"/>
    </location>
</feature>
<sequence>MKALITGATGFIGRRLMREGDRALVRSPHPRPLSQRERGVPSPPTPLPVREGSALTPNPSPTGRGEVVVGDLLDPASLARACEGIETVFHCAGLADADTRDEALLWRVNVEGTKNLLEAAGRAGVRRFVFFSSVKAMAEPGDECPDEDWPGEPATSYGRAKRAAEAAVFEAGTRWGMHLVSLRLAVVYGRGNRGNLWKMAQAVKKGWFPPLPETGNRRSLVHVDDVVAAARRVAEDPRANGRTYIVADPRPYSTREIYDAMRGALGLPPIQWAVPQGAIRLVGLMGRRGRALVDRLLGSACYSPARIEAELGFRAQIGLGDGLREMLG</sequence>
<evidence type="ECO:0000313" key="3">
    <source>
        <dbReference type="EMBL" id="MEO1766425.1"/>
    </source>
</evidence>
<evidence type="ECO:0000259" key="2">
    <source>
        <dbReference type="Pfam" id="PF01370"/>
    </source>
</evidence>
<dbReference type="InterPro" id="IPR036291">
    <property type="entry name" value="NAD(P)-bd_dom_sf"/>
</dbReference>
<gene>
    <name evidence="3" type="ORF">V6E02_04280</name>
</gene>
<dbReference type="InterPro" id="IPR051783">
    <property type="entry name" value="NAD(P)-dependent_oxidoreduct"/>
</dbReference>
<organism evidence="3 4">
    <name type="scientific">Thiobacter aerophilum</name>
    <dbReference type="NCBI Taxonomy" id="3121275"/>
    <lineage>
        <taxon>Bacteria</taxon>
        <taxon>Pseudomonadati</taxon>
        <taxon>Pseudomonadota</taxon>
        <taxon>Betaproteobacteria</taxon>
        <taxon>Burkholderiales</taxon>
        <taxon>Thiobacteraceae</taxon>
        <taxon>Thiobacter</taxon>
    </lineage>
</organism>
<dbReference type="PANTHER" id="PTHR48079">
    <property type="entry name" value="PROTEIN YEEZ"/>
    <property type="match status" value="1"/>
</dbReference>
<accession>A0ABV0ECN1</accession>